<organism evidence="1">
    <name type="scientific">Timema genevievae</name>
    <name type="common">Walking stick</name>
    <dbReference type="NCBI Taxonomy" id="629358"/>
    <lineage>
        <taxon>Eukaryota</taxon>
        <taxon>Metazoa</taxon>
        <taxon>Ecdysozoa</taxon>
        <taxon>Arthropoda</taxon>
        <taxon>Hexapoda</taxon>
        <taxon>Insecta</taxon>
        <taxon>Pterygota</taxon>
        <taxon>Neoptera</taxon>
        <taxon>Polyneoptera</taxon>
        <taxon>Phasmatodea</taxon>
        <taxon>Timematodea</taxon>
        <taxon>Timematoidea</taxon>
        <taxon>Timematidae</taxon>
        <taxon>Timema</taxon>
    </lineage>
</organism>
<evidence type="ECO:0000313" key="1">
    <source>
        <dbReference type="EMBL" id="CAD7610871.1"/>
    </source>
</evidence>
<dbReference type="PANTHER" id="PTHR11008">
    <property type="entry name" value="PROTEIN TAKEOUT-LIKE PROTEIN"/>
    <property type="match status" value="1"/>
</dbReference>
<gene>
    <name evidence="1" type="ORF">TGEB3V08_LOCUS10851</name>
</gene>
<proteinExistence type="predicted"/>
<sequence length="543" mass="59110">MCIYNFSFSLTGSFPIISINKFTQFLVDKLDVNLLMLKTDFGFLVPEIYTNGTYTLDGVIGYIVPVWGSGPFTVDLKGLNIRNGTIRLGLESRRLVIKEFTFDIAYDELRLQFDGLVGGGVTGRLVNRLINELADTIMRESKPYVVEAITSAVINNVNDLILGLTLRDILEIAMKFLTMVTSLLVLVTVDRCHSSSFQTSGQLLSYAKSLTQERLLTYYEELAALTKHRASINDNLKALLEKLRASMGSPNEALGIPALEPLTLTNIDVNIQEEGVDSPHSYTLVHLWTVPLTATPLSISGQFPSQLHPCPSLYSSPHSYTLVLLYTVPLTATPLSICRQFPSQPNVPSLSISRQFPSQPNVPLCSSITGVVPTIAIHNLSTFVLEEINVNALALKATFGVSVSRVTCDGTYDITGVVGNLIPAWGKGPFTAEITGLNVTNGLLQIGSTNGTLFLKNLTVDFTYDSIKLHFEGLVGGGSLGELVNQILDDLVPDLLVQFKPDILNYLSSTIKTYADDVLKTMTVSDLLKLINGGGAASLSARH</sequence>
<dbReference type="AlphaFoldDB" id="A0A7R9PS27"/>
<dbReference type="EMBL" id="OE847134">
    <property type="protein sequence ID" value="CAD7610871.1"/>
    <property type="molecule type" value="Genomic_DNA"/>
</dbReference>
<dbReference type="Gene3D" id="3.15.10.30">
    <property type="entry name" value="Haemolymph juvenile hormone binding protein"/>
    <property type="match status" value="2"/>
</dbReference>
<dbReference type="InterPro" id="IPR038606">
    <property type="entry name" value="To_sf"/>
</dbReference>
<dbReference type="PANTHER" id="PTHR11008:SF9">
    <property type="entry name" value="PROTEIN TAKEOUT-LIKE PROTEIN"/>
    <property type="match status" value="1"/>
</dbReference>
<name>A0A7R9PS27_TIMGE</name>
<accession>A0A7R9PS27</accession>
<reference evidence="1" key="1">
    <citation type="submission" date="2020-11" db="EMBL/GenBank/DDBJ databases">
        <authorList>
            <person name="Tran Van P."/>
        </authorList>
    </citation>
    <scope>NUCLEOTIDE SEQUENCE</scope>
</reference>
<dbReference type="InterPro" id="IPR010562">
    <property type="entry name" value="Haemolymph_juvenile_hormone-bd"/>
</dbReference>
<dbReference type="Pfam" id="PF06585">
    <property type="entry name" value="JHBP"/>
    <property type="match status" value="2"/>
</dbReference>
<protein>
    <submittedName>
        <fullName evidence="1">Uncharacterized protein</fullName>
    </submittedName>
</protein>